<proteinExistence type="predicted"/>
<protein>
    <submittedName>
        <fullName evidence="2">RCG36420</fullName>
    </submittedName>
</protein>
<dbReference type="AlphaFoldDB" id="A6IQD6"/>
<evidence type="ECO:0000256" key="1">
    <source>
        <dbReference type="SAM" id="MobiDB-lite"/>
    </source>
</evidence>
<gene>
    <name evidence="2" type="ORF">rCG_36420</name>
</gene>
<sequence>MATASERVPLLGQAPECRGTASRGAAQSPEPVARAAV</sequence>
<name>A6IQD6_RAT</name>
<evidence type="ECO:0000313" key="3">
    <source>
        <dbReference type="Proteomes" id="UP000234681"/>
    </source>
</evidence>
<accession>A6IQD6</accession>
<feature type="region of interest" description="Disordered" evidence="1">
    <location>
        <begin position="1"/>
        <end position="37"/>
    </location>
</feature>
<dbReference type="Proteomes" id="UP000234681">
    <property type="component" value="Chromosome X"/>
</dbReference>
<reference evidence="2 3" key="1">
    <citation type="submission" date="2005-09" db="EMBL/GenBank/DDBJ databases">
        <authorList>
            <person name="Mural R.J."/>
            <person name="Li P.W."/>
            <person name="Adams M.D."/>
            <person name="Amanatides P.G."/>
            <person name="Baden-Tillson H."/>
            <person name="Barnstead M."/>
            <person name="Chin S.H."/>
            <person name="Dew I."/>
            <person name="Evans C.A."/>
            <person name="Ferriera S."/>
            <person name="Flanigan M."/>
            <person name="Fosler C."/>
            <person name="Glodek A."/>
            <person name="Gu Z."/>
            <person name="Holt R.A."/>
            <person name="Jennings D."/>
            <person name="Kraft C.L."/>
            <person name="Lu F."/>
            <person name="Nguyen T."/>
            <person name="Nusskern D.R."/>
            <person name="Pfannkoch C.M."/>
            <person name="Sitter C."/>
            <person name="Sutton G.G."/>
            <person name="Venter J.C."/>
            <person name="Wang Z."/>
            <person name="Woodage T."/>
            <person name="Zheng X.H."/>
            <person name="Zhong F."/>
        </authorList>
    </citation>
    <scope>NUCLEOTIDE SEQUENCE [LARGE SCALE GENOMIC DNA]</scope>
    <source>
        <strain>BN</strain>
        <strain evidence="3">Sprague-Dawley</strain>
    </source>
</reference>
<organism evidence="2 3">
    <name type="scientific">Rattus norvegicus</name>
    <name type="common">Rat</name>
    <dbReference type="NCBI Taxonomy" id="10116"/>
    <lineage>
        <taxon>Eukaryota</taxon>
        <taxon>Metazoa</taxon>
        <taxon>Chordata</taxon>
        <taxon>Craniata</taxon>
        <taxon>Vertebrata</taxon>
        <taxon>Euteleostomi</taxon>
        <taxon>Mammalia</taxon>
        <taxon>Eutheria</taxon>
        <taxon>Euarchontoglires</taxon>
        <taxon>Glires</taxon>
        <taxon>Rodentia</taxon>
        <taxon>Myomorpha</taxon>
        <taxon>Muroidea</taxon>
        <taxon>Muridae</taxon>
        <taxon>Murinae</taxon>
        <taxon>Rattus</taxon>
    </lineage>
</organism>
<dbReference type="EMBL" id="CH473966">
    <property type="protein sequence ID" value="EDL95877.1"/>
    <property type="molecule type" value="Genomic_DNA"/>
</dbReference>
<evidence type="ECO:0000313" key="2">
    <source>
        <dbReference type="EMBL" id="EDL95877.1"/>
    </source>
</evidence>